<comment type="caution">
    <text evidence="3">The sequence shown here is derived from an EMBL/GenBank/DDBJ whole genome shotgun (WGS) entry which is preliminary data.</text>
</comment>
<dbReference type="GO" id="GO:0016740">
    <property type="term" value="F:transferase activity"/>
    <property type="evidence" value="ECO:0007669"/>
    <property type="project" value="UniProtKB-KW"/>
</dbReference>
<keyword evidence="1" id="KW-1133">Transmembrane helix</keyword>
<keyword evidence="1" id="KW-0472">Membrane</keyword>
<feature type="transmembrane region" description="Helical" evidence="1">
    <location>
        <begin position="204"/>
        <end position="225"/>
    </location>
</feature>
<proteinExistence type="predicted"/>
<keyword evidence="1" id="KW-0812">Transmembrane</keyword>
<name>A0A7W2HE70_9ACTN</name>
<dbReference type="Pfam" id="PF13231">
    <property type="entry name" value="PMT_2"/>
    <property type="match status" value="1"/>
</dbReference>
<sequence length="414" mass="43883">MREWPDSTAARRARAVVAVAVVACLVIRMFFILATPGRGDVPIFHRFARAIGEFGPIYIYEHPVSGNPVYNHPPLAGWMLLGMNELDGMGIPFSVLLRLPASLADAVSAVLVFEIVRRRARIRTAVVCACTVALSPVLVSVSAYHGNTDSIAVMFALAAAHVLADRKRPVAAGLIAALSVSIKFIPIVTIPVLLVVAARAGRPVLIRFCAGLTGAMALIWGPVLLTVPEALKHNVVDYAGSRYRLWGLVRFADWLGAPESAIAFAMGPGHLLFVLVCVAVGVWLAWRRPSEAPAVVGLTLALLLLLSTASGVQYLAWAAAGLCAVGLWEGLAYNAVVGVAAYLAYSGPNLVIWTKEALLAGALGWAVLAMAIASGMHKLLAAPRTVDADHLRALSKVATPRSERAADLFENSAK</sequence>
<reference evidence="3 4" key="1">
    <citation type="submission" date="2020-07" db="EMBL/GenBank/DDBJ databases">
        <title>Streptomyces isolated from Indian soil.</title>
        <authorList>
            <person name="Mandal S."/>
            <person name="Maiti P.K."/>
        </authorList>
    </citation>
    <scope>NUCLEOTIDE SEQUENCE [LARGE SCALE GENOMIC DNA]</scope>
    <source>
        <strain evidence="3 4">PSKA54</strain>
    </source>
</reference>
<feature type="transmembrane region" description="Helical" evidence="1">
    <location>
        <begin position="315"/>
        <end position="345"/>
    </location>
</feature>
<gene>
    <name evidence="3" type="ORF">H1V43_02625</name>
</gene>
<keyword evidence="3" id="KW-0808">Transferase</keyword>
<dbReference type="AlphaFoldDB" id="A0A7W2HE70"/>
<keyword evidence="4" id="KW-1185">Reference proteome</keyword>
<feature type="transmembrane region" description="Helical" evidence="1">
    <location>
        <begin position="261"/>
        <end position="285"/>
    </location>
</feature>
<evidence type="ECO:0000256" key="1">
    <source>
        <dbReference type="SAM" id="Phobius"/>
    </source>
</evidence>
<feature type="transmembrane region" description="Helical" evidence="1">
    <location>
        <begin position="292"/>
        <end position="309"/>
    </location>
</feature>
<dbReference type="InterPro" id="IPR038731">
    <property type="entry name" value="RgtA/B/C-like"/>
</dbReference>
<feature type="transmembrane region" description="Helical" evidence="1">
    <location>
        <begin position="170"/>
        <end position="197"/>
    </location>
</feature>
<dbReference type="EMBL" id="JACEQY010000002">
    <property type="protein sequence ID" value="MBA4860294.1"/>
    <property type="molecule type" value="Genomic_DNA"/>
</dbReference>
<protein>
    <submittedName>
        <fullName evidence="3">Glycosyltransferase family 39 protein</fullName>
    </submittedName>
</protein>
<feature type="transmembrane region" description="Helical" evidence="1">
    <location>
        <begin position="12"/>
        <end position="34"/>
    </location>
</feature>
<dbReference type="Proteomes" id="UP000586976">
    <property type="component" value="Unassembled WGS sequence"/>
</dbReference>
<organism evidence="3 4">
    <name type="scientific">Streptomyces himalayensis subsp. aureolus</name>
    <dbReference type="NCBI Taxonomy" id="2758039"/>
    <lineage>
        <taxon>Bacteria</taxon>
        <taxon>Bacillati</taxon>
        <taxon>Actinomycetota</taxon>
        <taxon>Actinomycetes</taxon>
        <taxon>Kitasatosporales</taxon>
        <taxon>Streptomycetaceae</taxon>
        <taxon>Streptomyces</taxon>
        <taxon>Streptomyces himalayensis</taxon>
    </lineage>
</organism>
<feature type="transmembrane region" description="Helical" evidence="1">
    <location>
        <begin position="125"/>
        <end position="145"/>
    </location>
</feature>
<feature type="transmembrane region" description="Helical" evidence="1">
    <location>
        <begin position="89"/>
        <end position="113"/>
    </location>
</feature>
<feature type="transmembrane region" description="Helical" evidence="1">
    <location>
        <begin position="357"/>
        <end position="376"/>
    </location>
</feature>
<feature type="domain" description="Glycosyltransferase RgtA/B/C/D-like" evidence="2">
    <location>
        <begin position="71"/>
        <end position="220"/>
    </location>
</feature>
<evidence type="ECO:0000313" key="3">
    <source>
        <dbReference type="EMBL" id="MBA4860294.1"/>
    </source>
</evidence>
<evidence type="ECO:0000259" key="2">
    <source>
        <dbReference type="Pfam" id="PF13231"/>
    </source>
</evidence>
<accession>A0A7W2HE70</accession>
<evidence type="ECO:0000313" key="4">
    <source>
        <dbReference type="Proteomes" id="UP000586976"/>
    </source>
</evidence>